<dbReference type="PANTHER" id="PTHR37610:SF6">
    <property type="entry name" value="GAG-POLYPEPTIDE OF LTR COPIA-TYPE-RELATED"/>
    <property type="match status" value="1"/>
</dbReference>
<dbReference type="Pfam" id="PF14244">
    <property type="entry name" value="Retrotran_gag_3"/>
    <property type="match status" value="1"/>
</dbReference>
<dbReference type="RefSeq" id="XP_016444256.1">
    <property type="nucleotide sequence ID" value="XM_016588770.1"/>
</dbReference>
<dbReference type="AlphaFoldDB" id="A0A1S3XWE0"/>
<accession>A0A1S3XWE0</accession>
<gene>
    <name evidence="2" type="primary">LOC107769546</name>
</gene>
<protein>
    <recommendedName>
        <fullName evidence="1">Retrotransposon Copia-like N-terminal domain-containing protein</fullName>
    </recommendedName>
</protein>
<dbReference type="OMA" id="VELFAWK"/>
<sequence length="206" mass="22466">MAPGTEASTVSSGSPVAATGTTAINDSAHSYYLHPSDSPGMVLVNTVFDGKGYGGWRRATVIALSAKNKLGFVDGSFTQPDPSDLLFKPWNRCNDMDIAESVLYSKTAKEIWTELEDRFSQSNGAQLYHLQNCGGKTKALKSLQDGRLIQFLMGLNETYSAVRSNILMISPLPSVNLAYSLLIQDEKQREIHVAQHPTESAFLASY</sequence>
<proteinExistence type="predicted"/>
<dbReference type="KEGG" id="nta:107769546"/>
<organism evidence="2">
    <name type="scientific">Nicotiana tabacum</name>
    <name type="common">Common tobacco</name>
    <dbReference type="NCBI Taxonomy" id="4097"/>
    <lineage>
        <taxon>Eukaryota</taxon>
        <taxon>Viridiplantae</taxon>
        <taxon>Streptophyta</taxon>
        <taxon>Embryophyta</taxon>
        <taxon>Tracheophyta</taxon>
        <taxon>Spermatophyta</taxon>
        <taxon>Magnoliopsida</taxon>
        <taxon>eudicotyledons</taxon>
        <taxon>Gunneridae</taxon>
        <taxon>Pentapetalae</taxon>
        <taxon>asterids</taxon>
        <taxon>lamiids</taxon>
        <taxon>Solanales</taxon>
        <taxon>Solanaceae</taxon>
        <taxon>Nicotianoideae</taxon>
        <taxon>Nicotianeae</taxon>
        <taxon>Nicotiana</taxon>
    </lineage>
</organism>
<name>A0A1S3XWE0_TOBAC</name>
<dbReference type="InterPro" id="IPR029472">
    <property type="entry name" value="Copia-like_N"/>
</dbReference>
<feature type="domain" description="Retrotransposon Copia-like N-terminal" evidence="1">
    <location>
        <begin position="34"/>
        <end position="81"/>
    </location>
</feature>
<dbReference type="OrthoDB" id="1717805at2759"/>
<reference evidence="2" key="1">
    <citation type="submission" date="2025-08" db="UniProtKB">
        <authorList>
            <consortium name="RefSeq"/>
        </authorList>
    </citation>
    <scope>IDENTIFICATION</scope>
</reference>
<dbReference type="PANTHER" id="PTHR37610">
    <property type="entry name" value="CCHC-TYPE DOMAIN-CONTAINING PROTEIN"/>
    <property type="match status" value="1"/>
</dbReference>
<dbReference type="PaxDb" id="4097-A0A1S3XWE0"/>
<evidence type="ECO:0000259" key="1">
    <source>
        <dbReference type="Pfam" id="PF14244"/>
    </source>
</evidence>
<evidence type="ECO:0000313" key="2">
    <source>
        <dbReference type="RefSeq" id="XP_016444256.1"/>
    </source>
</evidence>